<protein>
    <submittedName>
        <fullName evidence="1">Acyl carrier protein</fullName>
    </submittedName>
</protein>
<keyword evidence="2" id="KW-1185">Reference proteome</keyword>
<reference evidence="1 2" key="1">
    <citation type="submission" date="2024-10" db="EMBL/GenBank/DDBJ databases">
        <title>The Natural Products Discovery Center: Release of the First 8490 Sequenced Strains for Exploring Actinobacteria Biosynthetic Diversity.</title>
        <authorList>
            <person name="Kalkreuter E."/>
            <person name="Kautsar S.A."/>
            <person name="Yang D."/>
            <person name="Bader C.D."/>
            <person name="Teijaro C.N."/>
            <person name="Fluegel L."/>
            <person name="Davis C.M."/>
            <person name="Simpson J.R."/>
            <person name="Lauterbach L."/>
            <person name="Steele A.D."/>
            <person name="Gui C."/>
            <person name="Meng S."/>
            <person name="Li G."/>
            <person name="Viehrig K."/>
            <person name="Ye F."/>
            <person name="Su P."/>
            <person name="Kiefer A.F."/>
            <person name="Nichols A."/>
            <person name="Cepeda A.J."/>
            <person name="Yan W."/>
            <person name="Fan B."/>
            <person name="Jiang Y."/>
            <person name="Adhikari A."/>
            <person name="Zheng C.-J."/>
            <person name="Schuster L."/>
            <person name="Cowan T.M."/>
            <person name="Smanski M.J."/>
            <person name="Chevrette M.G."/>
            <person name="De Carvalho L.P.S."/>
            <person name="Shen B."/>
        </authorList>
    </citation>
    <scope>NUCLEOTIDE SEQUENCE [LARGE SCALE GENOMIC DNA]</scope>
    <source>
        <strain evidence="1 2">NPDC087689</strain>
    </source>
</reference>
<name>A0ABW8DPD9_9PSED</name>
<evidence type="ECO:0000313" key="2">
    <source>
        <dbReference type="Proteomes" id="UP001617296"/>
    </source>
</evidence>
<accession>A0ABW8DPD9</accession>
<organism evidence="1 2">
    <name type="scientific">Pseudomonas iridis</name>
    <dbReference type="NCBI Taxonomy" id="2710587"/>
    <lineage>
        <taxon>Bacteria</taxon>
        <taxon>Pseudomonadati</taxon>
        <taxon>Pseudomonadota</taxon>
        <taxon>Gammaproteobacteria</taxon>
        <taxon>Pseudomonadales</taxon>
        <taxon>Pseudomonadaceae</taxon>
        <taxon>Pseudomonas</taxon>
    </lineage>
</organism>
<dbReference type="EMBL" id="JBIUVY010000051">
    <property type="protein sequence ID" value="MFJ2289085.1"/>
    <property type="molecule type" value="Genomic_DNA"/>
</dbReference>
<comment type="caution">
    <text evidence="1">The sequence shown here is derived from an EMBL/GenBank/DDBJ whole genome shotgun (WGS) entry which is preliminary data.</text>
</comment>
<evidence type="ECO:0000313" key="1">
    <source>
        <dbReference type="EMBL" id="MFJ2289085.1"/>
    </source>
</evidence>
<sequence length="27" mass="2943">ATDRPAEEAEKITTVQAAIDYVTNHQA</sequence>
<feature type="non-terminal residue" evidence="1">
    <location>
        <position position="1"/>
    </location>
</feature>
<proteinExistence type="predicted"/>
<dbReference type="Proteomes" id="UP001617296">
    <property type="component" value="Unassembled WGS sequence"/>
</dbReference>
<gene>
    <name evidence="1" type="ORF">ACIOUF_22460</name>
</gene>